<evidence type="ECO:0000313" key="2">
    <source>
        <dbReference type="Proteomes" id="UP001642484"/>
    </source>
</evidence>
<evidence type="ECO:0000313" key="1">
    <source>
        <dbReference type="EMBL" id="CAK9111848.1"/>
    </source>
</evidence>
<reference evidence="1 2" key="1">
    <citation type="submission" date="2024-02" db="EMBL/GenBank/DDBJ databases">
        <authorList>
            <person name="Chen Y."/>
            <person name="Shah S."/>
            <person name="Dougan E. K."/>
            <person name="Thang M."/>
            <person name="Chan C."/>
        </authorList>
    </citation>
    <scope>NUCLEOTIDE SEQUENCE [LARGE SCALE GENOMIC DNA]</scope>
</reference>
<comment type="caution">
    <text evidence="1">The sequence shown here is derived from an EMBL/GenBank/DDBJ whole genome shotgun (WGS) entry which is preliminary data.</text>
</comment>
<dbReference type="Proteomes" id="UP001642484">
    <property type="component" value="Unassembled WGS sequence"/>
</dbReference>
<gene>
    <name evidence="1" type="ORF">CCMP2556_LOCUS51883</name>
</gene>
<feature type="non-terminal residue" evidence="1">
    <location>
        <position position="1"/>
    </location>
</feature>
<dbReference type="EMBL" id="CAXAMN010027613">
    <property type="protein sequence ID" value="CAK9111848.1"/>
    <property type="molecule type" value="Genomic_DNA"/>
</dbReference>
<accession>A0ABP0SHI7</accession>
<organism evidence="1 2">
    <name type="scientific">Durusdinium trenchii</name>
    <dbReference type="NCBI Taxonomy" id="1381693"/>
    <lineage>
        <taxon>Eukaryota</taxon>
        <taxon>Sar</taxon>
        <taxon>Alveolata</taxon>
        <taxon>Dinophyceae</taxon>
        <taxon>Suessiales</taxon>
        <taxon>Symbiodiniaceae</taxon>
        <taxon>Durusdinium</taxon>
    </lineage>
</organism>
<proteinExistence type="predicted"/>
<name>A0ABP0SHI7_9DINO</name>
<keyword evidence="2" id="KW-1185">Reference proteome</keyword>
<protein>
    <submittedName>
        <fullName evidence="1">Uncharacterized protein</fullName>
    </submittedName>
</protein>
<sequence length="256" mass="28743">VFATLVSLMFAVPQLEFEPLDHFEAFAGDFEEGRRAIPFDVRIDPQSMDLLSPQGFANALHAVCCLKPGSAALAAPVCSTFVFMSRGSTHRSKTNPLGRKDSKACVDGNILTARTLILLTLAAAKCCFWVLEQPMTSVMEYHPLFQKALRMLNMRRMSISMSHYGAPHTKATVLRPGHECIDDLRDHEEEPNLERRQMVVHYVNSRGEKRVHGGTDLKSSQSYPPGFGRALARVRTKHLKRNFRKAMIFLRGGQED</sequence>